<reference evidence="1 3" key="1">
    <citation type="journal article" date="2011" name="Nature">
        <title>The Medicago genome provides insight into the evolution of rhizobial symbioses.</title>
        <authorList>
            <person name="Young N.D."/>
            <person name="Debelle F."/>
            <person name="Oldroyd G.E."/>
            <person name="Geurts R."/>
            <person name="Cannon S.B."/>
            <person name="Udvardi M.K."/>
            <person name="Benedito V.A."/>
            <person name="Mayer K.F."/>
            <person name="Gouzy J."/>
            <person name="Schoof H."/>
            <person name="Van de Peer Y."/>
            <person name="Proost S."/>
            <person name="Cook D.R."/>
            <person name="Meyers B.C."/>
            <person name="Spannagl M."/>
            <person name="Cheung F."/>
            <person name="De Mita S."/>
            <person name="Krishnakumar V."/>
            <person name="Gundlach H."/>
            <person name="Zhou S."/>
            <person name="Mudge J."/>
            <person name="Bharti A.K."/>
            <person name="Murray J.D."/>
            <person name="Naoumkina M.A."/>
            <person name="Rosen B."/>
            <person name="Silverstein K.A."/>
            <person name="Tang H."/>
            <person name="Rombauts S."/>
            <person name="Zhao P.X."/>
            <person name="Zhou P."/>
            <person name="Barbe V."/>
            <person name="Bardou P."/>
            <person name="Bechner M."/>
            <person name="Bellec A."/>
            <person name="Berger A."/>
            <person name="Berges H."/>
            <person name="Bidwell S."/>
            <person name="Bisseling T."/>
            <person name="Choisne N."/>
            <person name="Couloux A."/>
            <person name="Denny R."/>
            <person name="Deshpande S."/>
            <person name="Dai X."/>
            <person name="Doyle J.J."/>
            <person name="Dudez A.M."/>
            <person name="Farmer A.D."/>
            <person name="Fouteau S."/>
            <person name="Franken C."/>
            <person name="Gibelin C."/>
            <person name="Gish J."/>
            <person name="Goldstein S."/>
            <person name="Gonzalez A.J."/>
            <person name="Green P.J."/>
            <person name="Hallab A."/>
            <person name="Hartog M."/>
            <person name="Hua A."/>
            <person name="Humphray S.J."/>
            <person name="Jeong D.H."/>
            <person name="Jing Y."/>
            <person name="Jocker A."/>
            <person name="Kenton S.M."/>
            <person name="Kim D.J."/>
            <person name="Klee K."/>
            <person name="Lai H."/>
            <person name="Lang C."/>
            <person name="Lin S."/>
            <person name="Macmil S.L."/>
            <person name="Magdelenat G."/>
            <person name="Matthews L."/>
            <person name="McCorrison J."/>
            <person name="Monaghan E.L."/>
            <person name="Mun J.H."/>
            <person name="Najar F.Z."/>
            <person name="Nicholson C."/>
            <person name="Noirot C."/>
            <person name="O'Bleness M."/>
            <person name="Paule C.R."/>
            <person name="Poulain J."/>
            <person name="Prion F."/>
            <person name="Qin B."/>
            <person name="Qu C."/>
            <person name="Retzel E.F."/>
            <person name="Riddle C."/>
            <person name="Sallet E."/>
            <person name="Samain S."/>
            <person name="Samson N."/>
            <person name="Sanders I."/>
            <person name="Saurat O."/>
            <person name="Scarpelli C."/>
            <person name="Schiex T."/>
            <person name="Segurens B."/>
            <person name="Severin A.J."/>
            <person name="Sherrier D.J."/>
            <person name="Shi R."/>
            <person name="Sims S."/>
            <person name="Singer S.R."/>
            <person name="Sinharoy S."/>
            <person name="Sterck L."/>
            <person name="Viollet A."/>
            <person name="Wang B.B."/>
            <person name="Wang K."/>
            <person name="Wang M."/>
            <person name="Wang X."/>
            <person name="Warfsmann J."/>
            <person name="Weissenbach J."/>
            <person name="White D.D."/>
            <person name="White J.D."/>
            <person name="Wiley G.B."/>
            <person name="Wincker P."/>
            <person name="Xing Y."/>
            <person name="Yang L."/>
            <person name="Yao Z."/>
            <person name="Ying F."/>
            <person name="Zhai J."/>
            <person name="Zhou L."/>
            <person name="Zuber A."/>
            <person name="Denarie J."/>
            <person name="Dixon R.A."/>
            <person name="May G.D."/>
            <person name="Schwartz D.C."/>
            <person name="Rogers J."/>
            <person name="Quetier F."/>
            <person name="Town C.D."/>
            <person name="Roe B.A."/>
        </authorList>
    </citation>
    <scope>NUCLEOTIDE SEQUENCE [LARGE SCALE GENOMIC DNA]</scope>
    <source>
        <strain evidence="1">A17</strain>
        <strain evidence="2 3">cv. Jemalong A17</strain>
    </source>
</reference>
<reference evidence="1 3" key="2">
    <citation type="journal article" date="2014" name="BMC Genomics">
        <title>An improved genome release (version Mt4.0) for the model legume Medicago truncatula.</title>
        <authorList>
            <person name="Tang H."/>
            <person name="Krishnakumar V."/>
            <person name="Bidwell S."/>
            <person name="Rosen B."/>
            <person name="Chan A."/>
            <person name="Zhou S."/>
            <person name="Gentzbittel L."/>
            <person name="Childs K.L."/>
            <person name="Yandell M."/>
            <person name="Gundlach H."/>
            <person name="Mayer K.F."/>
            <person name="Schwartz D.C."/>
            <person name="Town C.D."/>
        </authorList>
    </citation>
    <scope>GENOME REANNOTATION</scope>
    <source>
        <strain evidence="1">A17</strain>
        <strain evidence="2 3">cv. Jemalong A17</strain>
    </source>
</reference>
<protein>
    <recommendedName>
        <fullName evidence="4">RNase H type-1 domain-containing protein</fullName>
    </recommendedName>
</protein>
<dbReference type="EMBL" id="CM001224">
    <property type="protein sequence ID" value="KEH20501.1"/>
    <property type="molecule type" value="Genomic_DNA"/>
</dbReference>
<dbReference type="EnsemblPlants" id="KEH20501">
    <property type="protein sequence ID" value="KEH20501"/>
    <property type="gene ID" value="MTR_8g479410"/>
</dbReference>
<dbReference type="AlphaFoldDB" id="A0A072TTJ8"/>
<evidence type="ECO:0000313" key="2">
    <source>
        <dbReference type="EnsemblPlants" id="KEH20501"/>
    </source>
</evidence>
<accession>A0A072TTJ8</accession>
<keyword evidence="3" id="KW-1185">Reference proteome</keyword>
<proteinExistence type="predicted"/>
<evidence type="ECO:0000313" key="3">
    <source>
        <dbReference type="Proteomes" id="UP000002051"/>
    </source>
</evidence>
<dbReference type="InterPro" id="IPR012337">
    <property type="entry name" value="RNaseH-like_sf"/>
</dbReference>
<evidence type="ECO:0008006" key="4">
    <source>
        <dbReference type="Google" id="ProtNLM"/>
    </source>
</evidence>
<sequence length="140" mass="16141">MFRYFKNHSLIPWKLRNRWNNCLHIVRGMNFLVTHVFREGNCCADALANIGLTLDHLTIWLDLPDCVRGFYTQNRLGLPCFRNNSTGICGAMVARLTPDQKVACSIHVRFQKSEGTVMVKSGNTWKNEDGRFFSKLKMES</sequence>
<gene>
    <name evidence="1" type="ordered locus">MTR_8g479410</name>
</gene>
<dbReference type="Proteomes" id="UP000002051">
    <property type="component" value="Chromosome 8"/>
</dbReference>
<name>A0A072TTJ8_MEDTR</name>
<dbReference type="SUPFAM" id="SSF53098">
    <property type="entry name" value="Ribonuclease H-like"/>
    <property type="match status" value="1"/>
</dbReference>
<organism evidence="1 3">
    <name type="scientific">Medicago truncatula</name>
    <name type="common">Barrel medic</name>
    <name type="synonym">Medicago tribuloides</name>
    <dbReference type="NCBI Taxonomy" id="3880"/>
    <lineage>
        <taxon>Eukaryota</taxon>
        <taxon>Viridiplantae</taxon>
        <taxon>Streptophyta</taxon>
        <taxon>Embryophyta</taxon>
        <taxon>Tracheophyta</taxon>
        <taxon>Spermatophyta</taxon>
        <taxon>Magnoliopsida</taxon>
        <taxon>eudicotyledons</taxon>
        <taxon>Gunneridae</taxon>
        <taxon>Pentapetalae</taxon>
        <taxon>rosids</taxon>
        <taxon>fabids</taxon>
        <taxon>Fabales</taxon>
        <taxon>Fabaceae</taxon>
        <taxon>Papilionoideae</taxon>
        <taxon>50 kb inversion clade</taxon>
        <taxon>NPAAA clade</taxon>
        <taxon>Hologalegina</taxon>
        <taxon>IRL clade</taxon>
        <taxon>Trifolieae</taxon>
        <taxon>Medicago</taxon>
    </lineage>
</organism>
<reference evidence="2" key="3">
    <citation type="submission" date="2015-04" db="UniProtKB">
        <authorList>
            <consortium name="EnsemblPlants"/>
        </authorList>
    </citation>
    <scope>IDENTIFICATION</scope>
    <source>
        <strain evidence="2">cv. Jemalong A17</strain>
    </source>
</reference>
<evidence type="ECO:0000313" key="1">
    <source>
        <dbReference type="EMBL" id="KEH20501.1"/>
    </source>
</evidence>
<dbReference type="HOGENOM" id="CLU_1838130_0_0_1"/>